<keyword evidence="2" id="KW-1185">Reference proteome</keyword>
<dbReference type="Proteomes" id="UP001732700">
    <property type="component" value="Chromosome 5C"/>
</dbReference>
<dbReference type="EnsemblPlants" id="AVESA.00010b.r2.5CG0913720.1">
    <property type="protein sequence ID" value="AVESA.00010b.r2.5CG0913720.1.CDS.1"/>
    <property type="gene ID" value="AVESA.00010b.r2.5CG0913720"/>
</dbReference>
<sequence length="461" mass="54341">MSDSEFSDNRNNTSTECMEKTGVDDEIKHCEEKLKHIDWEYNNSMTKEWPKIRERELFFIREIARLKKLKNEKKLFASSSIMLNNRVTPEEKDKKNKNNNTDQSQKDKTISEEEQWDINNKLLTESYEEEEELMKEMWIENERYDEAKEYNDFINSLDEVGLHNLENAMEAMEVENSKRKRSTYGETSVKREGERERSTRSAGKWPPEKDDFQPSYIPEQYRYIGTKRRNFEKPVQFQNTRNDGAILNLAAHDPIDWPNILSIWKGLIVQKYIQNQHNIGTKVEDMLTYLKTFLGESTKVLWEQWVETYPVNYEELKRAGSNPNNFANVISSIIIAEDPELGFTALQNERLREIEKLTLTSWKGIKEFSQHYLYNATTAKQGYNRGVVERYFNKLPDPLGSIIFEEYKKETEGSIINISQAITFVFKQLRKVCTSIQAQRSMKKSDYNFCNNIVQIPLSYG</sequence>
<reference evidence="1" key="2">
    <citation type="submission" date="2025-09" db="UniProtKB">
        <authorList>
            <consortium name="EnsemblPlants"/>
        </authorList>
    </citation>
    <scope>IDENTIFICATION</scope>
</reference>
<organism evidence="1 2">
    <name type="scientific">Avena sativa</name>
    <name type="common">Oat</name>
    <dbReference type="NCBI Taxonomy" id="4498"/>
    <lineage>
        <taxon>Eukaryota</taxon>
        <taxon>Viridiplantae</taxon>
        <taxon>Streptophyta</taxon>
        <taxon>Embryophyta</taxon>
        <taxon>Tracheophyta</taxon>
        <taxon>Spermatophyta</taxon>
        <taxon>Magnoliopsida</taxon>
        <taxon>Liliopsida</taxon>
        <taxon>Poales</taxon>
        <taxon>Poaceae</taxon>
        <taxon>BOP clade</taxon>
        <taxon>Pooideae</taxon>
        <taxon>Poodae</taxon>
        <taxon>Poeae</taxon>
        <taxon>Poeae Chloroplast Group 1 (Aveneae type)</taxon>
        <taxon>Aveninae</taxon>
        <taxon>Avena</taxon>
    </lineage>
</organism>
<reference evidence="1" key="1">
    <citation type="submission" date="2021-05" db="EMBL/GenBank/DDBJ databases">
        <authorList>
            <person name="Scholz U."/>
            <person name="Mascher M."/>
            <person name="Fiebig A."/>
        </authorList>
    </citation>
    <scope>NUCLEOTIDE SEQUENCE [LARGE SCALE GENOMIC DNA]</scope>
</reference>
<evidence type="ECO:0000313" key="2">
    <source>
        <dbReference type="Proteomes" id="UP001732700"/>
    </source>
</evidence>
<evidence type="ECO:0000313" key="1">
    <source>
        <dbReference type="EnsemblPlants" id="AVESA.00010b.r2.5CG0913720.1.CDS.1"/>
    </source>
</evidence>
<protein>
    <submittedName>
        <fullName evidence="1">Uncharacterized protein</fullName>
    </submittedName>
</protein>
<name>A0ACD5Y609_AVESA</name>
<accession>A0ACD5Y609</accession>
<proteinExistence type="predicted"/>